<dbReference type="InterPro" id="IPR029016">
    <property type="entry name" value="GAF-like_dom_sf"/>
</dbReference>
<dbReference type="PANTHER" id="PTHR45138:SF9">
    <property type="entry name" value="DIGUANYLATE CYCLASE DGCM-RELATED"/>
    <property type="match status" value="1"/>
</dbReference>
<dbReference type="PROSITE" id="PS50887">
    <property type="entry name" value="GGDEF"/>
    <property type="match status" value="1"/>
</dbReference>
<comment type="caution">
    <text evidence="2">The sequence shown here is derived from an EMBL/GenBank/DDBJ whole genome shotgun (WGS) entry which is preliminary data.</text>
</comment>
<evidence type="ECO:0000259" key="1">
    <source>
        <dbReference type="PROSITE" id="PS50887"/>
    </source>
</evidence>
<dbReference type="PATRIC" id="fig|1184387.3.peg.807"/>
<dbReference type="Pfam" id="PF13185">
    <property type="entry name" value="GAF_2"/>
    <property type="match status" value="1"/>
</dbReference>
<dbReference type="PANTHER" id="PTHR45138">
    <property type="entry name" value="REGULATORY COMPONENTS OF SENSORY TRANSDUCTION SYSTEM"/>
    <property type="match status" value="1"/>
</dbReference>
<evidence type="ECO:0000313" key="3">
    <source>
        <dbReference type="Proteomes" id="UP000054092"/>
    </source>
</evidence>
<dbReference type="Gene3D" id="3.30.70.270">
    <property type="match status" value="1"/>
</dbReference>
<accession>A0A117M2Y3</accession>
<dbReference type="GO" id="GO:0052621">
    <property type="term" value="F:diguanylate cyclase activity"/>
    <property type="evidence" value="ECO:0007669"/>
    <property type="project" value="TreeGrafter"/>
</dbReference>
<dbReference type="SMART" id="SM00267">
    <property type="entry name" value="GGDEF"/>
    <property type="match status" value="1"/>
</dbReference>
<dbReference type="InterPro" id="IPR003018">
    <property type="entry name" value="GAF"/>
</dbReference>
<dbReference type="FunFam" id="3.30.70.270:FF:000001">
    <property type="entry name" value="Diguanylate cyclase domain protein"/>
    <property type="match status" value="1"/>
</dbReference>
<organism evidence="2 3">
    <name type="scientific">Mesotoga prima</name>
    <dbReference type="NCBI Taxonomy" id="1184387"/>
    <lineage>
        <taxon>Bacteria</taxon>
        <taxon>Thermotogati</taxon>
        <taxon>Thermotogota</taxon>
        <taxon>Thermotogae</taxon>
        <taxon>Kosmotogales</taxon>
        <taxon>Kosmotogaceae</taxon>
        <taxon>Mesotoga</taxon>
    </lineage>
</organism>
<evidence type="ECO:0000313" key="2">
    <source>
        <dbReference type="EMBL" id="KUK81445.1"/>
    </source>
</evidence>
<reference evidence="3" key="1">
    <citation type="journal article" date="2015" name="MBio">
        <title>Genome-Resolved Metagenomic Analysis Reveals Roles for Candidate Phyla and Other Microbial Community Members in Biogeochemical Transformations in Oil Reservoirs.</title>
        <authorList>
            <person name="Hu P."/>
            <person name="Tom L."/>
            <person name="Singh A."/>
            <person name="Thomas B.C."/>
            <person name="Baker B.J."/>
            <person name="Piceno Y.M."/>
            <person name="Andersen G.L."/>
            <person name="Banfield J.F."/>
        </authorList>
    </citation>
    <scope>NUCLEOTIDE SEQUENCE [LARGE SCALE GENOMIC DNA]</scope>
</reference>
<dbReference type="SUPFAM" id="SSF55073">
    <property type="entry name" value="Nucleotide cyclase"/>
    <property type="match status" value="1"/>
</dbReference>
<keyword evidence="2" id="KW-0378">Hydrolase</keyword>
<proteinExistence type="predicted"/>
<dbReference type="InterPro" id="IPR000160">
    <property type="entry name" value="GGDEF_dom"/>
</dbReference>
<dbReference type="AlphaFoldDB" id="A0A117M2Y3"/>
<dbReference type="GO" id="GO:0016787">
    <property type="term" value="F:hydrolase activity"/>
    <property type="evidence" value="ECO:0007669"/>
    <property type="project" value="UniProtKB-KW"/>
</dbReference>
<protein>
    <submittedName>
        <fullName evidence="2">Diguanylate cyclase and metal dependent phosphohydrolase</fullName>
    </submittedName>
</protein>
<dbReference type="InterPro" id="IPR043128">
    <property type="entry name" value="Rev_trsase/Diguanyl_cyclase"/>
</dbReference>
<dbReference type="InterPro" id="IPR050469">
    <property type="entry name" value="Diguanylate_Cyclase"/>
</dbReference>
<dbReference type="Pfam" id="PF00990">
    <property type="entry name" value="GGDEF"/>
    <property type="match status" value="1"/>
</dbReference>
<sequence>MCDELRFFTDGFDSESPYSSVKENRELELVFGLYDGRTILEKICGLDESSPLFDEISRAGEDIDRLSSVLGVENLSSIILSAHSRREVDFAFRSEVLDEGRYYLGHAERSDESLVSVVFEELEHYLARNKNRERLFDNLVRILENSPVALCFYDSNFDSVFFNKRAKEAGFDISALSVSSEGKPFIESVGSEETKRYFRSLIVDFQWDGSHTGRAKYSVDITDSERAKLELKKSRNKIKKLHEIALKLSKADSEERVYDLIVEASQKILEFDVYSLDIVEGDFLVVKRVTNSVPDKGDDCYNKHEGIAGRTLREGKTLVFPDISICVEAKPKSSDYRSALSIPIGNFGVLQTISTELDAFDSEDVELAEILAAHAAEAINGIRNRGEITRLTYNDPLTGALSRHGLEKFTSVEIEKSIRHSVPLSLMMLDIDDFKKINDSFGHVYGDSVLSWLVESVRMIIRSTDQVIRWGGDEFLIVLPEVTLEGAESMAERILDHLKKRTIEERAEITVSIGITSFLGDGDDIDRMINRADSALYEAKSKGKNRLRVFRESQS</sequence>
<dbReference type="CDD" id="cd01949">
    <property type="entry name" value="GGDEF"/>
    <property type="match status" value="1"/>
</dbReference>
<feature type="domain" description="GGDEF" evidence="1">
    <location>
        <begin position="422"/>
        <end position="552"/>
    </location>
</feature>
<dbReference type="SUPFAM" id="SSF55781">
    <property type="entry name" value="GAF domain-like"/>
    <property type="match status" value="1"/>
</dbReference>
<name>A0A117M2Y3_9BACT</name>
<gene>
    <name evidence="2" type="ORF">XD94_0468</name>
</gene>
<dbReference type="EMBL" id="LGGP01000057">
    <property type="protein sequence ID" value="KUK81445.1"/>
    <property type="molecule type" value="Genomic_DNA"/>
</dbReference>
<dbReference type="NCBIfam" id="TIGR00254">
    <property type="entry name" value="GGDEF"/>
    <property type="match status" value="1"/>
</dbReference>
<dbReference type="InterPro" id="IPR029787">
    <property type="entry name" value="Nucleotide_cyclase"/>
</dbReference>
<dbReference type="Gene3D" id="3.30.450.40">
    <property type="match status" value="1"/>
</dbReference>
<dbReference type="Proteomes" id="UP000054092">
    <property type="component" value="Unassembled WGS sequence"/>
</dbReference>